<protein>
    <submittedName>
        <fullName evidence="1">Uncharacterized protein</fullName>
    </submittedName>
</protein>
<keyword evidence="2" id="KW-1185">Reference proteome</keyword>
<name>A0A9Q1Q5A9_9CARY</name>
<dbReference type="Proteomes" id="UP001153076">
    <property type="component" value="Unassembled WGS sequence"/>
</dbReference>
<sequence>MASGLKEVWSRLSLTEEEEQVVVCDDDKGDESSVKEHLEAGLRSNNTEASKAQMQLKFEDVGSKKQNMGLSDHGREDVIVDDTRAVRVGNEVFKPKKQDMMKGWGPSSSMAERCPGGGRHPDAGICELNFNAAKLGDGGYGWGVVARDSEGDVVFSVVQQRTGFLGPEMEEAQAYTFTIQMAR</sequence>
<gene>
    <name evidence="1" type="ORF">Cgig2_030302</name>
</gene>
<evidence type="ECO:0000313" key="1">
    <source>
        <dbReference type="EMBL" id="KAJ8429165.1"/>
    </source>
</evidence>
<organism evidence="1 2">
    <name type="scientific">Carnegiea gigantea</name>
    <dbReference type="NCBI Taxonomy" id="171969"/>
    <lineage>
        <taxon>Eukaryota</taxon>
        <taxon>Viridiplantae</taxon>
        <taxon>Streptophyta</taxon>
        <taxon>Embryophyta</taxon>
        <taxon>Tracheophyta</taxon>
        <taxon>Spermatophyta</taxon>
        <taxon>Magnoliopsida</taxon>
        <taxon>eudicotyledons</taxon>
        <taxon>Gunneridae</taxon>
        <taxon>Pentapetalae</taxon>
        <taxon>Caryophyllales</taxon>
        <taxon>Cactineae</taxon>
        <taxon>Cactaceae</taxon>
        <taxon>Cactoideae</taxon>
        <taxon>Echinocereeae</taxon>
        <taxon>Carnegiea</taxon>
    </lineage>
</organism>
<comment type="caution">
    <text evidence="1">The sequence shown here is derived from an EMBL/GenBank/DDBJ whole genome shotgun (WGS) entry which is preliminary data.</text>
</comment>
<accession>A0A9Q1Q5A9</accession>
<dbReference type="AlphaFoldDB" id="A0A9Q1Q5A9"/>
<proteinExistence type="predicted"/>
<dbReference type="EMBL" id="JAKOGI010000928">
    <property type="protein sequence ID" value="KAJ8429165.1"/>
    <property type="molecule type" value="Genomic_DNA"/>
</dbReference>
<evidence type="ECO:0000313" key="2">
    <source>
        <dbReference type="Proteomes" id="UP001153076"/>
    </source>
</evidence>
<reference evidence="1" key="1">
    <citation type="submission" date="2022-04" db="EMBL/GenBank/DDBJ databases">
        <title>Carnegiea gigantea Genome sequencing and assembly v2.</title>
        <authorList>
            <person name="Copetti D."/>
            <person name="Sanderson M.J."/>
            <person name="Burquez A."/>
            <person name="Wojciechowski M.F."/>
        </authorList>
    </citation>
    <scope>NUCLEOTIDE SEQUENCE</scope>
    <source>
        <strain evidence="1">SGP5-SGP5p</strain>
        <tissue evidence="1">Aerial part</tissue>
    </source>
</reference>